<dbReference type="Proteomes" id="UP001642409">
    <property type="component" value="Unassembled WGS sequence"/>
</dbReference>
<evidence type="ECO:0000313" key="3">
    <source>
        <dbReference type="Proteomes" id="UP001642409"/>
    </source>
</evidence>
<dbReference type="EMBL" id="CAXDID020000088">
    <property type="protein sequence ID" value="CAL6021287.1"/>
    <property type="molecule type" value="Genomic_DNA"/>
</dbReference>
<dbReference type="AlphaFoldDB" id="A0AA86PDU5"/>
<gene>
    <name evidence="1" type="ORF">HINF_LOCUS22000</name>
    <name evidence="2" type="ORF">HINF_LOCUS28098</name>
</gene>
<dbReference type="EMBL" id="CATOUU010000564">
    <property type="protein sequence ID" value="CAI9934355.1"/>
    <property type="molecule type" value="Genomic_DNA"/>
</dbReference>
<evidence type="ECO:0000313" key="1">
    <source>
        <dbReference type="EMBL" id="CAI9934355.1"/>
    </source>
</evidence>
<name>A0AA86PDU5_9EUKA</name>
<sequence length="154" mass="17875">MLHFINIVSGEAATLEIEMNALDGITLLNSIEQGRYCLQIEDESLNEIFGKQPGDRSISEQANEVYKRYLTDLEQNSQNWNEQISQLLPFNLMLNYFTDQKTDEFEQINNSFAIVQEKVLTKLNCIKEKVTEVTNKFSRMFESFTENNTTESIQ</sequence>
<evidence type="ECO:0000313" key="2">
    <source>
        <dbReference type="EMBL" id="CAL6021287.1"/>
    </source>
</evidence>
<organism evidence="1">
    <name type="scientific">Hexamita inflata</name>
    <dbReference type="NCBI Taxonomy" id="28002"/>
    <lineage>
        <taxon>Eukaryota</taxon>
        <taxon>Metamonada</taxon>
        <taxon>Diplomonadida</taxon>
        <taxon>Hexamitidae</taxon>
        <taxon>Hexamitinae</taxon>
        <taxon>Hexamita</taxon>
    </lineage>
</organism>
<keyword evidence="3" id="KW-1185">Reference proteome</keyword>
<reference evidence="2 3" key="2">
    <citation type="submission" date="2024-07" db="EMBL/GenBank/DDBJ databases">
        <authorList>
            <person name="Akdeniz Z."/>
        </authorList>
    </citation>
    <scope>NUCLEOTIDE SEQUENCE [LARGE SCALE GENOMIC DNA]</scope>
</reference>
<proteinExistence type="predicted"/>
<accession>A0AA86PDU5</accession>
<comment type="caution">
    <text evidence="1">The sequence shown here is derived from an EMBL/GenBank/DDBJ whole genome shotgun (WGS) entry which is preliminary data.</text>
</comment>
<reference evidence="1" key="1">
    <citation type="submission" date="2023-06" db="EMBL/GenBank/DDBJ databases">
        <authorList>
            <person name="Kurt Z."/>
        </authorList>
    </citation>
    <scope>NUCLEOTIDE SEQUENCE</scope>
</reference>
<protein>
    <submittedName>
        <fullName evidence="2">Hypothetical_protein</fullName>
    </submittedName>
</protein>